<gene>
    <name evidence="1" type="ORF">BJY01DRAFT_251977</name>
</gene>
<evidence type="ECO:0000313" key="1">
    <source>
        <dbReference type="EMBL" id="KAL2836395.1"/>
    </source>
</evidence>
<dbReference type="Proteomes" id="UP001610446">
    <property type="component" value="Unassembled WGS sequence"/>
</dbReference>
<dbReference type="InterPro" id="IPR032710">
    <property type="entry name" value="NTF2-like_dom_sf"/>
</dbReference>
<proteinExistence type="predicted"/>
<protein>
    <recommendedName>
        <fullName evidence="3">SnoaL-like domain-containing protein</fullName>
    </recommendedName>
</protein>
<sequence length="150" mass="16672">MGYPTVSTTWPKTLPLEIRLLVDRFFILADTKSNDAGARLAHEVFIPDGQFISPHATFTGSAEIRESRRNAWVTITSRQHTVSKVYVNDARGADLIIVGYLKTKSVDGQQACMDFVARMVFDMGSSEARARLYRVISPPVQDIAPLLADD</sequence>
<evidence type="ECO:0000313" key="2">
    <source>
        <dbReference type="Proteomes" id="UP001610446"/>
    </source>
</evidence>
<comment type="caution">
    <text evidence="1">The sequence shown here is derived from an EMBL/GenBank/DDBJ whole genome shotgun (WGS) entry which is preliminary data.</text>
</comment>
<keyword evidence="2" id="KW-1185">Reference proteome</keyword>
<reference evidence="1 2" key="1">
    <citation type="submission" date="2024-07" db="EMBL/GenBank/DDBJ databases">
        <title>Section-level genome sequencing and comparative genomics of Aspergillus sections Usti and Cavernicolus.</title>
        <authorList>
            <consortium name="Lawrence Berkeley National Laboratory"/>
            <person name="Nybo J.L."/>
            <person name="Vesth T.C."/>
            <person name="Theobald S."/>
            <person name="Frisvad J.C."/>
            <person name="Larsen T.O."/>
            <person name="Kjaerboelling I."/>
            <person name="Rothschild-Mancinelli K."/>
            <person name="Lyhne E.K."/>
            <person name="Kogle M.E."/>
            <person name="Barry K."/>
            <person name="Clum A."/>
            <person name="Na H."/>
            <person name="Ledsgaard L."/>
            <person name="Lin J."/>
            <person name="Lipzen A."/>
            <person name="Kuo A."/>
            <person name="Riley R."/>
            <person name="Mondo S."/>
            <person name="Labutti K."/>
            <person name="Haridas S."/>
            <person name="Pangalinan J."/>
            <person name="Salamov A.A."/>
            <person name="Simmons B.A."/>
            <person name="Magnuson J.K."/>
            <person name="Chen J."/>
            <person name="Drula E."/>
            <person name="Henrissat B."/>
            <person name="Wiebenga A."/>
            <person name="Lubbers R.J."/>
            <person name="Gomes A.C."/>
            <person name="Makela M.R."/>
            <person name="Stajich J."/>
            <person name="Grigoriev I.V."/>
            <person name="Mortensen U.H."/>
            <person name="De Vries R.P."/>
            <person name="Baker S.E."/>
            <person name="Andersen M.R."/>
        </authorList>
    </citation>
    <scope>NUCLEOTIDE SEQUENCE [LARGE SCALE GENOMIC DNA]</scope>
    <source>
        <strain evidence="1 2">CBS 123904</strain>
    </source>
</reference>
<dbReference type="SUPFAM" id="SSF54427">
    <property type="entry name" value="NTF2-like"/>
    <property type="match status" value="1"/>
</dbReference>
<dbReference type="EMBL" id="JBFXLU010000179">
    <property type="protein sequence ID" value="KAL2836395.1"/>
    <property type="molecule type" value="Genomic_DNA"/>
</dbReference>
<organism evidence="1 2">
    <name type="scientific">Aspergillus pseudoustus</name>
    <dbReference type="NCBI Taxonomy" id="1810923"/>
    <lineage>
        <taxon>Eukaryota</taxon>
        <taxon>Fungi</taxon>
        <taxon>Dikarya</taxon>
        <taxon>Ascomycota</taxon>
        <taxon>Pezizomycotina</taxon>
        <taxon>Eurotiomycetes</taxon>
        <taxon>Eurotiomycetidae</taxon>
        <taxon>Eurotiales</taxon>
        <taxon>Aspergillaceae</taxon>
        <taxon>Aspergillus</taxon>
        <taxon>Aspergillus subgen. Nidulantes</taxon>
    </lineage>
</organism>
<accession>A0ABR4J8L2</accession>
<dbReference type="Gene3D" id="3.10.450.50">
    <property type="match status" value="1"/>
</dbReference>
<name>A0ABR4J8L2_9EURO</name>
<evidence type="ECO:0008006" key="3">
    <source>
        <dbReference type="Google" id="ProtNLM"/>
    </source>
</evidence>